<dbReference type="InterPro" id="IPR011701">
    <property type="entry name" value="MFS"/>
</dbReference>
<comment type="caution">
    <text evidence="8">The sequence shown here is derived from an EMBL/GenBank/DDBJ whole genome shotgun (WGS) entry which is preliminary data.</text>
</comment>
<feature type="transmembrane region" description="Helical" evidence="6">
    <location>
        <begin position="123"/>
        <end position="142"/>
    </location>
</feature>
<proteinExistence type="predicted"/>
<feature type="transmembrane region" description="Helical" evidence="6">
    <location>
        <begin position="254"/>
        <end position="274"/>
    </location>
</feature>
<name>A0A6V8KTA6_9ACTN</name>
<dbReference type="AlphaFoldDB" id="A0A6V8KTA6"/>
<feature type="domain" description="Major facilitator superfamily (MFS) profile" evidence="7">
    <location>
        <begin position="1"/>
        <end position="367"/>
    </location>
</feature>
<dbReference type="Proteomes" id="UP000482960">
    <property type="component" value="Unassembled WGS sequence"/>
</dbReference>
<evidence type="ECO:0000313" key="9">
    <source>
        <dbReference type="Proteomes" id="UP000482960"/>
    </source>
</evidence>
<evidence type="ECO:0000256" key="6">
    <source>
        <dbReference type="SAM" id="Phobius"/>
    </source>
</evidence>
<sequence>MAVSALVQYGVAALAPFLVADMGLSRAAVGGLVTAAFAVAAGGSVVAGHLVDLLGARIGLVLLCLAVATGLLGAAAAGTYVVLAVAVAVAGLGQALANPATNVLVAGATPSDRRGAAIGVKQAGVQVAAFGTGLVLPVVAAAGGWRAALGWTATLPAVLLVVVWRLVPARGPGRGAGRRRWSAPSRWLRWLVAYSLLLGAGLSAVTTYLSLYAVQRLGLAEWTGGMVLAALGVTGLVSRVLWGRWADRLADLTVALAWLPAAAVGAASLLWASGPVWSGLVWLGAVGVGGSATAANAISMLAVVRRGGPTGHASGLVSVGFFGGFVVGPALFGVVADRSGYGWAWLVVAVCFAGAALTSLRIRAVNRQPATVAAGT</sequence>
<gene>
    <name evidence="8" type="ORF">Prum_003020</name>
</gene>
<evidence type="ECO:0000259" key="7">
    <source>
        <dbReference type="PROSITE" id="PS50850"/>
    </source>
</evidence>
<dbReference type="InterPro" id="IPR050189">
    <property type="entry name" value="MFS_Efflux_Transporters"/>
</dbReference>
<dbReference type="SUPFAM" id="SSF103473">
    <property type="entry name" value="MFS general substrate transporter"/>
    <property type="match status" value="1"/>
</dbReference>
<dbReference type="EMBL" id="BLPG01000001">
    <property type="protein sequence ID" value="GFJ86660.1"/>
    <property type="molecule type" value="Genomic_DNA"/>
</dbReference>
<feature type="transmembrane region" description="Helical" evidence="6">
    <location>
        <begin position="6"/>
        <end position="24"/>
    </location>
</feature>
<dbReference type="Gene3D" id="1.20.1250.20">
    <property type="entry name" value="MFS general substrate transporter like domains"/>
    <property type="match status" value="2"/>
</dbReference>
<dbReference type="InterPro" id="IPR020846">
    <property type="entry name" value="MFS_dom"/>
</dbReference>
<protein>
    <recommendedName>
        <fullName evidence="7">Major facilitator superfamily (MFS) profile domain-containing protein</fullName>
    </recommendedName>
</protein>
<evidence type="ECO:0000256" key="2">
    <source>
        <dbReference type="ARBA" id="ARBA00022475"/>
    </source>
</evidence>
<feature type="transmembrane region" description="Helical" evidence="6">
    <location>
        <begin position="342"/>
        <end position="360"/>
    </location>
</feature>
<dbReference type="GO" id="GO:0005886">
    <property type="term" value="C:plasma membrane"/>
    <property type="evidence" value="ECO:0007669"/>
    <property type="project" value="UniProtKB-SubCell"/>
</dbReference>
<feature type="transmembrane region" description="Helical" evidence="6">
    <location>
        <begin position="57"/>
        <end position="90"/>
    </location>
</feature>
<feature type="transmembrane region" description="Helical" evidence="6">
    <location>
        <begin position="222"/>
        <end position="242"/>
    </location>
</feature>
<evidence type="ECO:0000256" key="5">
    <source>
        <dbReference type="ARBA" id="ARBA00023136"/>
    </source>
</evidence>
<dbReference type="PANTHER" id="PTHR43124:SF3">
    <property type="entry name" value="CHLORAMPHENICOL EFFLUX PUMP RV0191"/>
    <property type="match status" value="1"/>
</dbReference>
<dbReference type="PANTHER" id="PTHR43124">
    <property type="entry name" value="PURINE EFFLUX PUMP PBUE"/>
    <property type="match status" value="1"/>
</dbReference>
<comment type="subcellular location">
    <subcellularLocation>
        <location evidence="1">Cell membrane</location>
        <topology evidence="1">Multi-pass membrane protein</topology>
    </subcellularLocation>
</comment>
<organism evidence="8 9">
    <name type="scientific">Phytohabitans rumicis</name>
    <dbReference type="NCBI Taxonomy" id="1076125"/>
    <lineage>
        <taxon>Bacteria</taxon>
        <taxon>Bacillati</taxon>
        <taxon>Actinomycetota</taxon>
        <taxon>Actinomycetes</taxon>
        <taxon>Micromonosporales</taxon>
        <taxon>Micromonosporaceae</taxon>
    </lineage>
</organism>
<feature type="transmembrane region" description="Helical" evidence="6">
    <location>
        <begin position="31"/>
        <end position="51"/>
    </location>
</feature>
<keyword evidence="3 6" id="KW-0812">Transmembrane</keyword>
<feature type="transmembrane region" description="Helical" evidence="6">
    <location>
        <begin position="187"/>
        <end position="210"/>
    </location>
</feature>
<dbReference type="GO" id="GO:0022857">
    <property type="term" value="F:transmembrane transporter activity"/>
    <property type="evidence" value="ECO:0007669"/>
    <property type="project" value="InterPro"/>
</dbReference>
<reference evidence="8 9" key="1">
    <citation type="submission" date="2020-03" db="EMBL/GenBank/DDBJ databases">
        <title>Whole genome shotgun sequence of Phytohabitans rumicis NBRC 108638.</title>
        <authorList>
            <person name="Komaki H."/>
            <person name="Tamura T."/>
        </authorList>
    </citation>
    <scope>NUCLEOTIDE SEQUENCE [LARGE SCALE GENOMIC DNA]</scope>
    <source>
        <strain evidence="8 9">NBRC 108638</strain>
    </source>
</reference>
<dbReference type="InterPro" id="IPR036259">
    <property type="entry name" value="MFS_trans_sf"/>
</dbReference>
<feature type="transmembrane region" description="Helical" evidence="6">
    <location>
        <begin position="148"/>
        <end position="167"/>
    </location>
</feature>
<reference evidence="8 9" key="2">
    <citation type="submission" date="2020-03" db="EMBL/GenBank/DDBJ databases">
        <authorList>
            <person name="Ichikawa N."/>
            <person name="Kimura A."/>
            <person name="Kitahashi Y."/>
            <person name="Uohara A."/>
        </authorList>
    </citation>
    <scope>NUCLEOTIDE SEQUENCE [LARGE SCALE GENOMIC DNA]</scope>
    <source>
        <strain evidence="8 9">NBRC 108638</strain>
    </source>
</reference>
<keyword evidence="4 6" id="KW-1133">Transmembrane helix</keyword>
<dbReference type="Pfam" id="PF07690">
    <property type="entry name" value="MFS_1"/>
    <property type="match status" value="1"/>
</dbReference>
<evidence type="ECO:0000313" key="8">
    <source>
        <dbReference type="EMBL" id="GFJ86660.1"/>
    </source>
</evidence>
<evidence type="ECO:0000256" key="1">
    <source>
        <dbReference type="ARBA" id="ARBA00004651"/>
    </source>
</evidence>
<keyword evidence="2" id="KW-1003">Cell membrane</keyword>
<keyword evidence="5 6" id="KW-0472">Membrane</keyword>
<feature type="transmembrane region" description="Helical" evidence="6">
    <location>
        <begin position="316"/>
        <end position="336"/>
    </location>
</feature>
<keyword evidence="9" id="KW-1185">Reference proteome</keyword>
<feature type="transmembrane region" description="Helical" evidence="6">
    <location>
        <begin position="280"/>
        <end position="304"/>
    </location>
</feature>
<evidence type="ECO:0000256" key="3">
    <source>
        <dbReference type="ARBA" id="ARBA00022692"/>
    </source>
</evidence>
<dbReference type="PROSITE" id="PS50850">
    <property type="entry name" value="MFS"/>
    <property type="match status" value="1"/>
</dbReference>
<accession>A0A6V8KTA6</accession>
<evidence type="ECO:0000256" key="4">
    <source>
        <dbReference type="ARBA" id="ARBA00022989"/>
    </source>
</evidence>